<dbReference type="Proteomes" id="UP001589750">
    <property type="component" value="Unassembled WGS sequence"/>
</dbReference>
<evidence type="ECO:0000313" key="2">
    <source>
        <dbReference type="Proteomes" id="UP001589750"/>
    </source>
</evidence>
<protein>
    <submittedName>
        <fullName evidence="1">LamB/YcsF family protein</fullName>
    </submittedName>
</protein>
<accession>A0ABV5KDP5</accession>
<dbReference type="CDD" id="cd10787">
    <property type="entry name" value="LamB_YcsF_like"/>
    <property type="match status" value="1"/>
</dbReference>
<proteinExistence type="predicted"/>
<dbReference type="InterPro" id="IPR005501">
    <property type="entry name" value="LamB/YcsF/PxpA-like"/>
</dbReference>
<dbReference type="InterPro" id="IPR011330">
    <property type="entry name" value="Glyco_hydro/deAcase_b/a-brl"/>
</dbReference>
<sequence length="234" mass="23862">MTGRSIDLNADLGEEVTDDDALLDVVTSANVACGYHAGSPAIMRAVCDGAVGRGVTVGAQVSYADRPNFGRVAVDVAYEILREQVAHQVGVLDEIARAAGTSVRYLKPHGALYHRVLDDEEQAAAVLAGSGGLPVLGMPGELLDQAAGAGRTVFLEGFPDRAYAADGRLVPRGRPGAVLDDSAAIAAHAVGLAPSVHSVCVHGDTPGAVAHARAVRTALETAGWRLEGLGGPGS</sequence>
<evidence type="ECO:0000313" key="1">
    <source>
        <dbReference type="EMBL" id="MFB9314830.1"/>
    </source>
</evidence>
<dbReference type="Pfam" id="PF03746">
    <property type="entry name" value="LamB_YcsF"/>
    <property type="match status" value="1"/>
</dbReference>
<comment type="caution">
    <text evidence="1">The sequence shown here is derived from an EMBL/GenBank/DDBJ whole genome shotgun (WGS) entry which is preliminary data.</text>
</comment>
<dbReference type="PANTHER" id="PTHR30292:SF0">
    <property type="entry name" value="5-OXOPROLINASE SUBUNIT A"/>
    <property type="match status" value="1"/>
</dbReference>
<organism evidence="1 2">
    <name type="scientific">Nocardioides plantarum</name>
    <dbReference type="NCBI Taxonomy" id="29299"/>
    <lineage>
        <taxon>Bacteria</taxon>
        <taxon>Bacillati</taxon>
        <taxon>Actinomycetota</taxon>
        <taxon>Actinomycetes</taxon>
        <taxon>Propionibacteriales</taxon>
        <taxon>Nocardioidaceae</taxon>
        <taxon>Nocardioides</taxon>
    </lineage>
</organism>
<reference evidence="1 2" key="1">
    <citation type="submission" date="2024-09" db="EMBL/GenBank/DDBJ databases">
        <authorList>
            <person name="Sun Q."/>
            <person name="Mori K."/>
        </authorList>
    </citation>
    <scope>NUCLEOTIDE SEQUENCE [LARGE SCALE GENOMIC DNA]</scope>
    <source>
        <strain evidence="1 2">JCM 9626</strain>
    </source>
</reference>
<name>A0ABV5KDP5_9ACTN</name>
<dbReference type="PANTHER" id="PTHR30292">
    <property type="entry name" value="UNCHARACTERIZED PROTEIN YBGL-RELATED"/>
    <property type="match status" value="1"/>
</dbReference>
<keyword evidence="2" id="KW-1185">Reference proteome</keyword>
<dbReference type="SUPFAM" id="SSF88713">
    <property type="entry name" value="Glycoside hydrolase/deacetylase"/>
    <property type="match status" value="1"/>
</dbReference>
<dbReference type="EMBL" id="JBHMDG010000026">
    <property type="protein sequence ID" value="MFB9314830.1"/>
    <property type="molecule type" value="Genomic_DNA"/>
</dbReference>
<dbReference type="RefSeq" id="WP_140009974.1">
    <property type="nucleotide sequence ID" value="NZ_JBHMDG010000026.1"/>
</dbReference>
<dbReference type="Gene3D" id="3.20.20.370">
    <property type="entry name" value="Glycoside hydrolase/deacetylase"/>
    <property type="match status" value="1"/>
</dbReference>
<gene>
    <name evidence="1" type="ORF">ACFFRI_17360</name>
</gene>